<evidence type="ECO:0000259" key="2">
    <source>
        <dbReference type="PROSITE" id="PS51328"/>
    </source>
</evidence>
<feature type="domain" description="L-type lectin-like" evidence="2">
    <location>
        <begin position="32"/>
        <end position="118"/>
    </location>
</feature>
<dbReference type="Pfam" id="PF03388">
    <property type="entry name" value="Lectin_leg-like"/>
    <property type="match status" value="1"/>
</dbReference>
<dbReference type="GO" id="GO:0016020">
    <property type="term" value="C:membrane"/>
    <property type="evidence" value="ECO:0007669"/>
    <property type="project" value="InterPro"/>
</dbReference>
<dbReference type="PANTHER" id="PTHR46704">
    <property type="entry name" value="CXC DOMAIN-CONTAINING PROTEIN-RELATED"/>
    <property type="match status" value="1"/>
</dbReference>
<reference evidence="3" key="1">
    <citation type="submission" date="2021-10" db="EMBL/GenBank/DDBJ databases">
        <title>Tropical sea cucumber genome reveals ecological adaptation and Cuvierian tubules defense mechanism.</title>
        <authorList>
            <person name="Chen T."/>
        </authorList>
    </citation>
    <scope>NUCLEOTIDE SEQUENCE</scope>
    <source>
        <strain evidence="3">Nanhai2018</strain>
        <tissue evidence="3">Muscle</tissue>
    </source>
</reference>
<feature type="signal peptide" evidence="1">
    <location>
        <begin position="1"/>
        <end position="22"/>
    </location>
</feature>
<protein>
    <submittedName>
        <fullName evidence="3">Vesicular integral-membrane protein VIP36</fullName>
    </submittedName>
</protein>
<dbReference type="Proteomes" id="UP001152320">
    <property type="component" value="Chromosome 1"/>
</dbReference>
<dbReference type="AlphaFoldDB" id="A0A9Q1CS54"/>
<dbReference type="PROSITE" id="PS51328">
    <property type="entry name" value="L_LECTIN_LIKE"/>
    <property type="match status" value="1"/>
</dbReference>
<dbReference type="InterPro" id="IPR005052">
    <property type="entry name" value="Lectin_leg"/>
</dbReference>
<evidence type="ECO:0000313" key="4">
    <source>
        <dbReference type="Proteomes" id="UP001152320"/>
    </source>
</evidence>
<keyword evidence="1" id="KW-0732">Signal</keyword>
<evidence type="ECO:0000313" key="3">
    <source>
        <dbReference type="EMBL" id="KAJ8050587.1"/>
    </source>
</evidence>
<dbReference type="PANTHER" id="PTHR46704:SF9">
    <property type="entry name" value="BHLH DOMAIN-CONTAINING PROTEIN"/>
    <property type="match status" value="1"/>
</dbReference>
<dbReference type="SUPFAM" id="SSF49899">
    <property type="entry name" value="Concanavalin A-like lectins/glucanases"/>
    <property type="match status" value="1"/>
</dbReference>
<accession>A0A9Q1CS54</accession>
<gene>
    <name evidence="3" type="ORF">HOLleu_03849</name>
</gene>
<name>A0A9Q1CS54_HOLLE</name>
<dbReference type="OrthoDB" id="7237786at2759"/>
<comment type="caution">
    <text evidence="3">The sequence shown here is derived from an EMBL/GenBank/DDBJ whole genome shotgun (WGS) entry which is preliminary data.</text>
</comment>
<dbReference type="Gene3D" id="2.60.120.200">
    <property type="match status" value="1"/>
</dbReference>
<organism evidence="3 4">
    <name type="scientific">Holothuria leucospilota</name>
    <name type="common">Black long sea cucumber</name>
    <name type="synonym">Mertensiothuria leucospilota</name>
    <dbReference type="NCBI Taxonomy" id="206669"/>
    <lineage>
        <taxon>Eukaryota</taxon>
        <taxon>Metazoa</taxon>
        <taxon>Echinodermata</taxon>
        <taxon>Eleutherozoa</taxon>
        <taxon>Echinozoa</taxon>
        <taxon>Holothuroidea</taxon>
        <taxon>Aspidochirotacea</taxon>
        <taxon>Aspidochirotida</taxon>
        <taxon>Holothuriidae</taxon>
        <taxon>Holothuria</taxon>
    </lineage>
</organism>
<evidence type="ECO:0000256" key="1">
    <source>
        <dbReference type="SAM" id="SignalP"/>
    </source>
</evidence>
<dbReference type="InterPro" id="IPR013320">
    <property type="entry name" value="ConA-like_dom_sf"/>
</dbReference>
<proteinExistence type="predicted"/>
<keyword evidence="4" id="KW-1185">Reference proteome</keyword>
<sequence length="1177" mass="132246">MAAYMEVILLLAFGVLIGLVVSQDATQRSPRDYLKKEHSLMRPFTGAGASLPMWDIQGNTMVTNTYVRLTPDKQSKRGAIWNKVSNRCPNWELHVQFKVHGQGRTLFGDGFALWYTKDRMKPALAKQVVTLGDGSLPQNILPGTFTTLVWDNIDFGEETLSGKGTTHSTNGIMIQRPLQSHQEIDSSSLPTSKKTKERSIIVPPAEIVPFMGFGKRKGPDQIGCSVDMTVKVSSPSEIKARSLDFAYHVLKFYGTGVPSWTGFNTLVSCLAPRKSVVAYLPAINQSPTDMDTVQTILHRSMKYADALRQDVVVLVFDQAIYAKAQQIRWRDENLKQRLVVRLGMFHTKMSYLACIGKRYRDAGLADIMIESGLIAQGSINGVMNGHHYNRSMRANKIMCDALCYLQWESYMASLNDDQKGRVQEVMAQLHDAYSTDSLMDYLTAPQYIDMVSSFNTYIEKKINESATFAFWSCYIQMVENVLQLTRATRSGNWELHLSAVRKILPWMFAYDRHNYARYLSAYFLEMCDLPRTHPSAFEAFYVECDLCIEQTSNRDAKTKGGMVGFTTNPGAVLRWLLTQHECSSIANQCKLMSGKERSVRTKKELDTSRILRDETDVKAVISTIHNMVNPFEVEGKDIVHISSGVVATEKVKTDLMMAENYGTQQLSSFCSERLQKEGDAFFEPIKRQKLATFEVMKKKTVSKIKGKNIIMKTDRKLFSRLVFIAKVRKLDMKELMQYCLGPLPLPLASEQGTLVKTNKSTLMHHLESSVENCVTIDNIPPGSIWIIDGMAMLQQLHIPSLPVTFSQVAEHLLQKIVKLAVRQCSSEIHFVTDTYPFLSIKNAERGRRASTGVQIIKIQQNSTTQKRPTQWKKFLGASENKEALVEFLFHAWQHCAATVYQNVTLYFAHGSDCHALRAVDNTVQVDPVIELKCTQEEADTRMLLHAAYAQKSLPVCSQEGQTNLPAIVIKSLDTDVLIISLGNAQHINSPFLLHTGRGDTVRTIDLKSLQMQLGIDVCTALVGFHPFTGCDSVSGFFGKGKIKPFKLMVKHERYIKAFKDLGSSFVPSDDVVTSLNHFVCHMYGQDKAKEVNDARYNMFRLGTSAPDKVLELMQCCCKKEHCKLKERASAVSVDSKAVGCSELGLRCTELCTCMRCENFDDGDDAGKIVDEVDSDDE</sequence>
<feature type="chain" id="PRO_5040252283" evidence="1">
    <location>
        <begin position="23"/>
        <end position="1177"/>
    </location>
</feature>
<dbReference type="EMBL" id="JAIZAY010000001">
    <property type="protein sequence ID" value="KAJ8050587.1"/>
    <property type="molecule type" value="Genomic_DNA"/>
</dbReference>